<dbReference type="InterPro" id="IPR052255">
    <property type="entry name" value="RNA_pol_II_subunit5-mediator"/>
</dbReference>
<evidence type="ECO:0000256" key="4">
    <source>
        <dbReference type="SAM" id="Coils"/>
    </source>
</evidence>
<keyword evidence="2" id="KW-0539">Nucleus</keyword>
<dbReference type="Pfam" id="PF02996">
    <property type="entry name" value="Prefoldin"/>
    <property type="match status" value="1"/>
</dbReference>
<evidence type="ECO:0000313" key="8">
    <source>
        <dbReference type="Proteomes" id="UP001194580"/>
    </source>
</evidence>
<evidence type="ECO:0000256" key="2">
    <source>
        <dbReference type="ARBA" id="ARBA00023242"/>
    </source>
</evidence>
<feature type="coiled-coil region" evidence="4">
    <location>
        <begin position="100"/>
        <end position="127"/>
    </location>
</feature>
<dbReference type="SUPFAM" id="SSF46579">
    <property type="entry name" value="Prefoldin"/>
    <property type="match status" value="1"/>
</dbReference>
<feature type="region of interest" description="Disordered" evidence="5">
    <location>
        <begin position="589"/>
        <end position="682"/>
    </location>
</feature>
<dbReference type="GO" id="GO:0000122">
    <property type="term" value="P:negative regulation of transcription by RNA polymerase II"/>
    <property type="evidence" value="ECO:0007669"/>
    <property type="project" value="TreeGrafter"/>
</dbReference>
<dbReference type="InterPro" id="IPR009053">
    <property type="entry name" value="Prefoldin"/>
</dbReference>
<feature type="compositionally biased region" description="Basic and acidic residues" evidence="5">
    <location>
        <begin position="794"/>
        <end position="809"/>
    </location>
</feature>
<feature type="compositionally biased region" description="Acidic residues" evidence="5">
    <location>
        <begin position="773"/>
        <end position="793"/>
    </location>
</feature>
<dbReference type="PANTHER" id="PTHR15111">
    <property type="entry name" value="RNA POLYMERASE II SUBUNIT 5-MEDIATING PROTEIN NNX3"/>
    <property type="match status" value="1"/>
</dbReference>
<dbReference type="AlphaFoldDB" id="A0AAD4HB04"/>
<dbReference type="GO" id="GO:0005634">
    <property type="term" value="C:nucleus"/>
    <property type="evidence" value="ECO:0007669"/>
    <property type="project" value="UniProtKB-SubCell"/>
</dbReference>
<dbReference type="Proteomes" id="UP001194580">
    <property type="component" value="Unassembled WGS sequence"/>
</dbReference>
<feature type="compositionally biased region" description="Acidic residues" evidence="5">
    <location>
        <begin position="265"/>
        <end position="289"/>
    </location>
</feature>
<feature type="region of interest" description="Disordered" evidence="5">
    <location>
        <begin position="195"/>
        <end position="385"/>
    </location>
</feature>
<feature type="compositionally biased region" description="Basic and acidic residues" evidence="5">
    <location>
        <begin position="233"/>
        <end position="250"/>
    </location>
</feature>
<dbReference type="Pfam" id="PF12927">
    <property type="entry name" value="DUF3835"/>
    <property type="match status" value="1"/>
</dbReference>
<dbReference type="InterPro" id="IPR024325">
    <property type="entry name" value="DUF3835"/>
</dbReference>
<sequence>MDRSEEPDRAAEAADLANYFSKFSAALTRLDEELARWKNYEADYQALKTTLLDLPKEISHPVMVPIGNLAFMPGKIVHTNEVLVMLGDNWFVDRSAVQAAEIVDRRMELVQENIEKLKAQEDEIRNKSGMAPGLLGGQEYNEEGLPIVEITEQYFSDDEEEKAAKAKKTKILPVAQKTPEEKARDKAMLDRIAELELEDEDEEEQSTEAKSTAEGKSTAEASNAPLLPGSQKTLEEQARDRAILDRIAELEREDEERERRREAGEEVTSDEETESEEYEEVEDDGDSEDEFRPKALDSDEEYEEEVWEHSGNEQDDEEEETGQSESSTARPQKKGVHFAEQVSKIKKFDAMSAPSQVRSATTAPPGPHHPTPAAAAAAKPKAKSPADLYNQMRAKQQSTRAAGSDQIVTMANLESTFANLTTSAGGSSGLGKAPIFEAPAEPEAAPLKSALKPAPKKVSLFKQSRGQVETPAAEEKEVEPEQVQAPAPKKMSKFAQSRAAAAAASGGGGVAVGAVQERAPAPVKPAVGGLSNHVFERNVPAPSFKTTPGVSDVMERNVPAPVKEVVTPAPAPVPVPITAVKDVIENTFTKPVASTPVTEPTSGGRRKTSLFRQQQRSSMEPEPAVPESNVVLPNEHEASSRPRATAPTVVSRSASSGVVMEREPPAVVKSSAKSAKAKAEPAMRAIPVVESSKLKDTALMKGAVVERDTVEAVDEDELEEDMLMRQVVSEYQERRQAMIAQHGAFNREDVERLWEQQVVIPPGMIIPEAEVIGEFEEDEDEDEDEEDDEEEEEAKEKEVQPEIVDDRNVPPKKLSLFRASRLTGSLAKQAKE</sequence>
<keyword evidence="8" id="KW-1185">Reference proteome</keyword>
<organism evidence="7 8">
    <name type="scientific">Linnemannia exigua</name>
    <dbReference type="NCBI Taxonomy" id="604196"/>
    <lineage>
        <taxon>Eukaryota</taxon>
        <taxon>Fungi</taxon>
        <taxon>Fungi incertae sedis</taxon>
        <taxon>Mucoromycota</taxon>
        <taxon>Mortierellomycotina</taxon>
        <taxon>Mortierellomycetes</taxon>
        <taxon>Mortierellales</taxon>
        <taxon>Mortierellaceae</taxon>
        <taxon>Linnemannia</taxon>
    </lineage>
</organism>
<feature type="compositionally biased region" description="Acidic residues" evidence="5">
    <location>
        <begin position="195"/>
        <end position="206"/>
    </location>
</feature>
<feature type="region of interest" description="Disordered" evidence="5">
    <location>
        <begin position="461"/>
        <end position="491"/>
    </location>
</feature>
<dbReference type="GO" id="GO:0003714">
    <property type="term" value="F:transcription corepressor activity"/>
    <property type="evidence" value="ECO:0007669"/>
    <property type="project" value="TreeGrafter"/>
</dbReference>
<feature type="compositionally biased region" description="Acidic residues" evidence="5">
    <location>
        <begin position="313"/>
        <end position="322"/>
    </location>
</feature>
<evidence type="ECO:0000313" key="7">
    <source>
        <dbReference type="EMBL" id="KAG0281388.1"/>
    </source>
</evidence>
<comment type="caution">
    <text evidence="7">The sequence shown here is derived from an EMBL/GenBank/DDBJ whole genome shotgun (WGS) entry which is preliminary data.</text>
</comment>
<dbReference type="CDD" id="cd23159">
    <property type="entry name" value="Prefoldin_URI1"/>
    <property type="match status" value="1"/>
</dbReference>
<dbReference type="PANTHER" id="PTHR15111:SF0">
    <property type="entry name" value="UNCONVENTIONAL PREFOLDIN RPB5 INTERACTOR 1"/>
    <property type="match status" value="1"/>
</dbReference>
<keyword evidence="4" id="KW-0175">Coiled coil</keyword>
<proteinExistence type="inferred from homology"/>
<dbReference type="EMBL" id="JAAAIL010000021">
    <property type="protein sequence ID" value="KAG0281388.1"/>
    <property type="molecule type" value="Genomic_DNA"/>
</dbReference>
<gene>
    <name evidence="7" type="primary">URI1</name>
    <name evidence="7" type="ORF">BGZ95_004418</name>
</gene>
<evidence type="ECO:0000256" key="1">
    <source>
        <dbReference type="ARBA" id="ARBA00004123"/>
    </source>
</evidence>
<feature type="compositionally biased region" description="Low complexity" evidence="5">
    <location>
        <begin position="371"/>
        <end position="385"/>
    </location>
</feature>
<reference evidence="7" key="1">
    <citation type="journal article" date="2020" name="Fungal Divers.">
        <title>Resolving the Mortierellaceae phylogeny through synthesis of multi-gene phylogenetics and phylogenomics.</title>
        <authorList>
            <person name="Vandepol N."/>
            <person name="Liber J."/>
            <person name="Desiro A."/>
            <person name="Na H."/>
            <person name="Kennedy M."/>
            <person name="Barry K."/>
            <person name="Grigoriev I.V."/>
            <person name="Miller A.N."/>
            <person name="O'Donnell K."/>
            <person name="Stajich J.E."/>
            <person name="Bonito G."/>
        </authorList>
    </citation>
    <scope>NUCLEOTIDE SEQUENCE</scope>
    <source>
        <strain evidence="7">NRRL 28262</strain>
    </source>
</reference>
<evidence type="ECO:0000256" key="3">
    <source>
        <dbReference type="ARBA" id="ARBA00038295"/>
    </source>
</evidence>
<accession>A0AAD4HB04</accession>
<feature type="domain" description="DUF3835" evidence="6">
    <location>
        <begin position="703"/>
        <end position="751"/>
    </location>
</feature>
<dbReference type="InterPro" id="IPR004127">
    <property type="entry name" value="Prefoldin_subunit_alpha"/>
</dbReference>
<comment type="similarity">
    <text evidence="3">Belongs to the RNA polymerase II subunit 5-mediating protein family.</text>
</comment>
<dbReference type="GO" id="GO:0003682">
    <property type="term" value="F:chromatin binding"/>
    <property type="evidence" value="ECO:0007669"/>
    <property type="project" value="TreeGrafter"/>
</dbReference>
<comment type="subcellular location">
    <subcellularLocation>
        <location evidence="1">Nucleus</location>
    </subcellularLocation>
</comment>
<dbReference type="Gene3D" id="1.10.287.370">
    <property type="match status" value="1"/>
</dbReference>
<evidence type="ECO:0000259" key="6">
    <source>
        <dbReference type="Pfam" id="PF12927"/>
    </source>
</evidence>
<evidence type="ECO:0000256" key="5">
    <source>
        <dbReference type="SAM" id="MobiDB-lite"/>
    </source>
</evidence>
<feature type="region of interest" description="Disordered" evidence="5">
    <location>
        <begin position="773"/>
        <end position="812"/>
    </location>
</feature>
<dbReference type="GO" id="GO:0019212">
    <property type="term" value="F:phosphatase inhibitor activity"/>
    <property type="evidence" value="ECO:0007669"/>
    <property type="project" value="TreeGrafter"/>
</dbReference>
<name>A0AAD4HB04_9FUNG</name>
<protein>
    <submittedName>
        <fullName evidence="7">Uri1, prefoldin-like chaperone</fullName>
    </submittedName>
</protein>